<sequence>MAKRGKNYRAVLEQLDRDRAYEPQEAVKLLKENAFAKFDETVELHIRTGLD</sequence>
<proteinExistence type="predicted"/>
<accession>A0A0F8VSU0</accession>
<dbReference type="SUPFAM" id="SSF56808">
    <property type="entry name" value="Ribosomal protein L1"/>
    <property type="match status" value="1"/>
</dbReference>
<feature type="non-terminal residue" evidence="1">
    <location>
        <position position="51"/>
    </location>
</feature>
<organism evidence="1">
    <name type="scientific">marine sediment metagenome</name>
    <dbReference type="NCBI Taxonomy" id="412755"/>
    <lineage>
        <taxon>unclassified sequences</taxon>
        <taxon>metagenomes</taxon>
        <taxon>ecological metagenomes</taxon>
    </lineage>
</organism>
<dbReference type="EMBL" id="LAZR01069594">
    <property type="protein sequence ID" value="KKK47413.1"/>
    <property type="molecule type" value="Genomic_DNA"/>
</dbReference>
<name>A0A0F8VSU0_9ZZZZ</name>
<comment type="caution">
    <text evidence="1">The sequence shown here is derived from an EMBL/GenBank/DDBJ whole genome shotgun (WGS) entry which is preliminary data.</text>
</comment>
<dbReference type="InterPro" id="IPR023674">
    <property type="entry name" value="Ribosomal_uL1-like"/>
</dbReference>
<dbReference type="AlphaFoldDB" id="A0A0F8VSU0"/>
<gene>
    <name evidence="1" type="ORF">LCGC14_3155490</name>
</gene>
<evidence type="ECO:0000313" key="1">
    <source>
        <dbReference type="EMBL" id="KKK47413.1"/>
    </source>
</evidence>
<dbReference type="Gene3D" id="3.30.190.20">
    <property type="match status" value="1"/>
</dbReference>
<reference evidence="1" key="1">
    <citation type="journal article" date="2015" name="Nature">
        <title>Complex archaea that bridge the gap between prokaryotes and eukaryotes.</title>
        <authorList>
            <person name="Spang A."/>
            <person name="Saw J.H."/>
            <person name="Jorgensen S.L."/>
            <person name="Zaremba-Niedzwiedzka K."/>
            <person name="Martijn J."/>
            <person name="Lind A.E."/>
            <person name="van Eijk R."/>
            <person name="Schleper C."/>
            <person name="Guy L."/>
            <person name="Ettema T.J."/>
        </authorList>
    </citation>
    <scope>NUCLEOTIDE SEQUENCE</scope>
</reference>
<evidence type="ECO:0008006" key="2">
    <source>
        <dbReference type="Google" id="ProtNLM"/>
    </source>
</evidence>
<protein>
    <recommendedName>
        <fullName evidence="2">50S ribosomal protein L1</fullName>
    </recommendedName>
</protein>